<dbReference type="Gene3D" id="1.10.150.310">
    <property type="entry name" value="Tex RuvX-like domain-like"/>
    <property type="match status" value="2"/>
</dbReference>
<evidence type="ECO:0000259" key="2">
    <source>
        <dbReference type="PROSITE" id="PS50126"/>
    </source>
</evidence>
<dbReference type="InterPro" id="IPR041692">
    <property type="entry name" value="HHH_9"/>
</dbReference>
<dbReference type="InterPro" id="IPR050437">
    <property type="entry name" value="Ribos_protein_bS1-like"/>
</dbReference>
<dbReference type="GO" id="GO:0003735">
    <property type="term" value="F:structural constituent of ribosome"/>
    <property type="evidence" value="ECO:0007669"/>
    <property type="project" value="TreeGrafter"/>
</dbReference>
<dbReference type="Pfam" id="PF00575">
    <property type="entry name" value="S1"/>
    <property type="match status" value="1"/>
</dbReference>
<dbReference type="SUPFAM" id="SSF53098">
    <property type="entry name" value="Ribonuclease H-like"/>
    <property type="match status" value="1"/>
</dbReference>
<dbReference type="InterPro" id="IPR023323">
    <property type="entry name" value="Tex-like_dom_sf"/>
</dbReference>
<dbReference type="SUPFAM" id="SSF50249">
    <property type="entry name" value="Nucleic acid-binding proteins"/>
    <property type="match status" value="1"/>
</dbReference>
<dbReference type="GO" id="GO:0005737">
    <property type="term" value="C:cytoplasm"/>
    <property type="evidence" value="ECO:0007669"/>
    <property type="project" value="UniProtKB-ARBA"/>
</dbReference>
<dbReference type="Gene3D" id="2.40.50.140">
    <property type="entry name" value="Nucleic acid-binding proteins"/>
    <property type="match status" value="1"/>
</dbReference>
<name>A0AA36B1W5_OCTVU</name>
<dbReference type="SUPFAM" id="SSF47781">
    <property type="entry name" value="RuvA domain 2-like"/>
    <property type="match status" value="2"/>
</dbReference>
<dbReference type="InterPro" id="IPR018974">
    <property type="entry name" value="Tex-like_N"/>
</dbReference>
<dbReference type="GO" id="GO:0006139">
    <property type="term" value="P:nucleobase-containing compound metabolic process"/>
    <property type="evidence" value="ECO:0007669"/>
    <property type="project" value="InterPro"/>
</dbReference>
<organism evidence="3 4">
    <name type="scientific">Octopus vulgaris</name>
    <name type="common">Common octopus</name>
    <dbReference type="NCBI Taxonomy" id="6645"/>
    <lineage>
        <taxon>Eukaryota</taxon>
        <taxon>Metazoa</taxon>
        <taxon>Spiralia</taxon>
        <taxon>Lophotrochozoa</taxon>
        <taxon>Mollusca</taxon>
        <taxon>Cephalopoda</taxon>
        <taxon>Coleoidea</taxon>
        <taxon>Octopodiformes</taxon>
        <taxon>Octopoda</taxon>
        <taxon>Incirrata</taxon>
        <taxon>Octopodidae</taxon>
        <taxon>Octopus</taxon>
    </lineage>
</organism>
<dbReference type="Pfam" id="PF17674">
    <property type="entry name" value="HHH_9"/>
    <property type="match status" value="1"/>
</dbReference>
<dbReference type="GO" id="GO:0003729">
    <property type="term" value="F:mRNA binding"/>
    <property type="evidence" value="ECO:0007669"/>
    <property type="project" value="TreeGrafter"/>
</dbReference>
<evidence type="ECO:0000313" key="4">
    <source>
        <dbReference type="Proteomes" id="UP001162480"/>
    </source>
</evidence>
<comment type="function">
    <text evidence="1">Associates with the EF-Tu.GDP complex and induces the exchange of GDP to GTP. It remains bound to the aminoacyl-tRNA.EF-Tu.GTP complex up to the GTP hydrolysis stage on the ribosome.</text>
</comment>
<reference evidence="3" key="1">
    <citation type="submission" date="2023-08" db="EMBL/GenBank/DDBJ databases">
        <authorList>
            <person name="Alioto T."/>
            <person name="Alioto T."/>
            <person name="Gomez Garrido J."/>
        </authorList>
    </citation>
    <scope>NUCLEOTIDE SEQUENCE</scope>
</reference>
<dbReference type="InterPro" id="IPR032639">
    <property type="entry name" value="Tex_YqgF"/>
</dbReference>
<dbReference type="InterPro" id="IPR003029">
    <property type="entry name" value="S1_domain"/>
</dbReference>
<dbReference type="SMART" id="SM00316">
    <property type="entry name" value="S1"/>
    <property type="match status" value="1"/>
</dbReference>
<dbReference type="Pfam" id="PF12836">
    <property type="entry name" value="HHH_3"/>
    <property type="match status" value="1"/>
</dbReference>
<dbReference type="InterPro" id="IPR010994">
    <property type="entry name" value="RuvA_2-like"/>
</dbReference>
<proteinExistence type="predicted"/>
<dbReference type="EMBL" id="OX597820">
    <property type="protein sequence ID" value="CAI9725696.1"/>
    <property type="molecule type" value="Genomic_DNA"/>
</dbReference>
<feature type="domain" description="S1 motif" evidence="2">
    <location>
        <begin position="819"/>
        <end position="889"/>
    </location>
</feature>
<dbReference type="InterPro" id="IPR012337">
    <property type="entry name" value="RNaseH-like_sf"/>
</dbReference>
<dbReference type="Pfam" id="PF16921">
    <property type="entry name" value="Tex_YqgF"/>
    <property type="match status" value="1"/>
</dbReference>
<dbReference type="Pfam" id="PF22706">
    <property type="entry name" value="Tex_central_region"/>
    <property type="match status" value="1"/>
</dbReference>
<dbReference type="Proteomes" id="UP001162480">
    <property type="component" value="Chromosome 7"/>
</dbReference>
<sequence length="892" mass="100648">MEKVKKEFNLFLIATESDMKPDKVKTSMFLTCIGSKGRDIHSTLDFDSPDEEMNLQTVIEKFDAYCEPRKNITFLRHKFFTCGQAEHQKFDEVTVRNFSMNVTWDVVEVIAEQHQVPLNISRNVVRLLDDENTIPFIARYRKEQTNAMEPDKLRSILETLTEMRSVEKKIQSVHNSIDKLGKMSKFLEKSLLSAKTMHEVEILYAPFKPGSQRSLAEQAREAGLEITAENILYNGWRVNFATLVQPPPSKYSSIEEVKTGVKYIIADIIAKNTEARETINKLFLSHYVVLESKKKKTVEKKTKAGDKKAKTKPGKKHVEEHKFSNYFDFKCGIKSIKPHQVLAINRGEENNILSVKIVIPDSIKYEYLNYCRRTWIRPATPPENKNILEDCFQDAFKRLVSPQMCRFTRSELTKTAEKASIEVFCSNLKSRLLMAPLRGRIVLAIDPGFLHGCKVAVISETGQVLYTDTLYLHSHKNNVVKESEKLVDIISTNRCEVIAIGNGTACRETESVLSKCISQKLFGSQKIQYCIVDESGASIYSISTVAQKELPDMDQNIRGAVSIARRLQDPIAELVKIEPKHIGVGMYQHDVADNKLKDALDGIVQECVSFVGVDLNTASEHLLRKVSGLSSSQAKHIIEWREKQGNFCNREQLRLVKGIGEKTYNQCAGFIRINPTGNKLNLSEEVCEIEAGPSKGKKRKLKTESKQSSKKVKLEVKDGPNPLDRTWIHPESYGIACKFINQVGASMDQIGFPPFIDKVKQLVNSTSVEKLAKQYEIGEPTMSLIVTGLTQAINYDIREESEKPLFRTSVMGWSDLKVGEQLSGRVSNVTHFGAFVDIGVGTNGLLHVSEINKSLLRAKNRTNLAIGDKIEVKVVNFDVTKKRIGLSLVSFL</sequence>
<evidence type="ECO:0000256" key="1">
    <source>
        <dbReference type="ARBA" id="ARBA00025453"/>
    </source>
</evidence>
<evidence type="ECO:0000313" key="3">
    <source>
        <dbReference type="EMBL" id="CAI9725696.1"/>
    </source>
</evidence>
<dbReference type="InterPro" id="IPR037027">
    <property type="entry name" value="YqgF/RNaseH-like_dom_sf"/>
</dbReference>
<dbReference type="Pfam" id="PF09371">
    <property type="entry name" value="Tex_N"/>
    <property type="match status" value="1"/>
</dbReference>
<dbReference type="AlphaFoldDB" id="A0AA36B1W5"/>
<dbReference type="PANTHER" id="PTHR10724">
    <property type="entry name" value="30S RIBOSOMAL PROTEIN S1"/>
    <property type="match status" value="1"/>
</dbReference>
<dbReference type="FunFam" id="3.30.420.140:FF:000001">
    <property type="entry name" value="RNA-binding transcriptional accessory protein"/>
    <property type="match status" value="1"/>
</dbReference>
<dbReference type="SUPFAM" id="SSF158832">
    <property type="entry name" value="Tex N-terminal region-like"/>
    <property type="match status" value="1"/>
</dbReference>
<dbReference type="Gene3D" id="3.30.420.140">
    <property type="entry name" value="YqgF/RNase H-like domain"/>
    <property type="match status" value="1"/>
</dbReference>
<dbReference type="PANTHER" id="PTHR10724:SF10">
    <property type="entry name" value="S1 RNA-BINDING DOMAIN-CONTAINING PROTEIN 1"/>
    <property type="match status" value="1"/>
</dbReference>
<protein>
    <submittedName>
        <fullName evidence="3">RNA-binding domain-containing 1-like isoform X1</fullName>
    </submittedName>
</protein>
<dbReference type="FunFam" id="1.10.10.650:FF:000001">
    <property type="entry name" value="S1 RNA-binding domain 1"/>
    <property type="match status" value="1"/>
</dbReference>
<dbReference type="PROSITE" id="PS50126">
    <property type="entry name" value="S1"/>
    <property type="match status" value="1"/>
</dbReference>
<dbReference type="InterPro" id="IPR006641">
    <property type="entry name" value="YqgF/RNaseH-like_dom"/>
</dbReference>
<keyword evidence="4" id="KW-1185">Reference proteome</keyword>
<dbReference type="GO" id="GO:0006412">
    <property type="term" value="P:translation"/>
    <property type="evidence" value="ECO:0007669"/>
    <property type="project" value="TreeGrafter"/>
</dbReference>
<dbReference type="Gene3D" id="1.10.10.650">
    <property type="entry name" value="RuvA domain 2-like"/>
    <property type="match status" value="1"/>
</dbReference>
<dbReference type="InterPro" id="IPR055179">
    <property type="entry name" value="Tex-like_central_region"/>
</dbReference>
<dbReference type="FunFam" id="2.40.50.140:FF:000051">
    <property type="entry name" value="RNA-binding transcriptional accessory protein"/>
    <property type="match status" value="1"/>
</dbReference>
<dbReference type="InterPro" id="IPR012340">
    <property type="entry name" value="NA-bd_OB-fold"/>
</dbReference>
<dbReference type="Gene3D" id="1.10.3500.10">
    <property type="entry name" value="Tex N-terminal region-like"/>
    <property type="match status" value="1"/>
</dbReference>
<dbReference type="SMART" id="SM00732">
    <property type="entry name" value="YqgFc"/>
    <property type="match status" value="1"/>
</dbReference>
<gene>
    <name evidence="3" type="ORF">OCTVUL_1B009943</name>
</gene>
<accession>A0AA36B1W5</accession>
<dbReference type="InterPro" id="IPR023319">
    <property type="entry name" value="Tex-like_HTH_dom_sf"/>
</dbReference>